<keyword evidence="2" id="KW-1185">Reference proteome</keyword>
<gene>
    <name evidence="1" type="ORF">L6452_42129</name>
</gene>
<evidence type="ECO:0000313" key="2">
    <source>
        <dbReference type="Proteomes" id="UP001055879"/>
    </source>
</evidence>
<accession>A0ACB8XHD8</accession>
<reference evidence="2" key="1">
    <citation type="journal article" date="2022" name="Mol. Ecol. Resour.">
        <title>The genomes of chicory, endive, great burdock and yacon provide insights into Asteraceae palaeo-polyploidization history and plant inulin production.</title>
        <authorList>
            <person name="Fan W."/>
            <person name="Wang S."/>
            <person name="Wang H."/>
            <person name="Wang A."/>
            <person name="Jiang F."/>
            <person name="Liu H."/>
            <person name="Zhao H."/>
            <person name="Xu D."/>
            <person name="Zhang Y."/>
        </authorList>
    </citation>
    <scope>NUCLEOTIDE SEQUENCE [LARGE SCALE GENOMIC DNA]</scope>
    <source>
        <strain evidence="2">cv. Niubang</strain>
    </source>
</reference>
<reference evidence="1 2" key="2">
    <citation type="journal article" date="2022" name="Mol. Ecol. Resour.">
        <title>The genomes of chicory, endive, great burdock and yacon provide insights into Asteraceae paleo-polyploidization history and plant inulin production.</title>
        <authorList>
            <person name="Fan W."/>
            <person name="Wang S."/>
            <person name="Wang H."/>
            <person name="Wang A."/>
            <person name="Jiang F."/>
            <person name="Liu H."/>
            <person name="Zhao H."/>
            <person name="Xu D."/>
            <person name="Zhang Y."/>
        </authorList>
    </citation>
    <scope>NUCLEOTIDE SEQUENCE [LARGE SCALE GENOMIC DNA]</scope>
    <source>
        <strain evidence="2">cv. Niubang</strain>
    </source>
</reference>
<protein>
    <submittedName>
        <fullName evidence="1">Uncharacterized protein</fullName>
    </submittedName>
</protein>
<dbReference type="EMBL" id="CM042063">
    <property type="protein sequence ID" value="KAI3667084.1"/>
    <property type="molecule type" value="Genomic_DNA"/>
</dbReference>
<dbReference type="Proteomes" id="UP001055879">
    <property type="component" value="Linkage Group LG17"/>
</dbReference>
<organism evidence="1 2">
    <name type="scientific">Arctium lappa</name>
    <name type="common">Greater burdock</name>
    <name type="synonym">Lappa major</name>
    <dbReference type="NCBI Taxonomy" id="4217"/>
    <lineage>
        <taxon>Eukaryota</taxon>
        <taxon>Viridiplantae</taxon>
        <taxon>Streptophyta</taxon>
        <taxon>Embryophyta</taxon>
        <taxon>Tracheophyta</taxon>
        <taxon>Spermatophyta</taxon>
        <taxon>Magnoliopsida</taxon>
        <taxon>eudicotyledons</taxon>
        <taxon>Gunneridae</taxon>
        <taxon>Pentapetalae</taxon>
        <taxon>asterids</taxon>
        <taxon>campanulids</taxon>
        <taxon>Asterales</taxon>
        <taxon>Asteraceae</taxon>
        <taxon>Carduoideae</taxon>
        <taxon>Cardueae</taxon>
        <taxon>Arctiinae</taxon>
        <taxon>Arctium</taxon>
    </lineage>
</organism>
<sequence length="263" mass="27708">MSIAHITSPSSSFTFLPPPAAARRPLTPRVLAVRCFNSRPFSSISATTLSNIVNSGVIACLRAESADVAMEAARAAITGGISVLEIVISTPGVFEVLHQLVQDFPTTTLGVGTVMKTEDAETAKDAGAKFVMSPATVKGILDQDNDDLLYIPGVMTPTEILSSYNAGAKIVKVYPVSAVGGVRYIATLKKPFPHIPMVASQGITSDSVGEYIAQGASSVVLSDAIFDKEAMAQRNFNAVYQLAQLAASQGNEAVERKRKIYAG</sequence>
<name>A0ACB8XHD8_ARCLA</name>
<proteinExistence type="predicted"/>
<comment type="caution">
    <text evidence="1">The sequence shown here is derived from an EMBL/GenBank/DDBJ whole genome shotgun (WGS) entry which is preliminary data.</text>
</comment>
<evidence type="ECO:0000313" key="1">
    <source>
        <dbReference type="EMBL" id="KAI3667084.1"/>
    </source>
</evidence>